<dbReference type="PANTHER" id="PTHR11669">
    <property type="entry name" value="REPLICATION FACTOR C / DNA POLYMERASE III GAMMA-TAU SUBUNIT"/>
    <property type="match status" value="1"/>
</dbReference>
<dbReference type="Pfam" id="PF21960">
    <property type="entry name" value="RCF1-5-like_lid"/>
    <property type="match status" value="1"/>
</dbReference>
<dbReference type="GO" id="GO:0005634">
    <property type="term" value="C:nucleus"/>
    <property type="evidence" value="ECO:0007669"/>
    <property type="project" value="TreeGrafter"/>
</dbReference>
<dbReference type="GO" id="GO:0006281">
    <property type="term" value="P:DNA repair"/>
    <property type="evidence" value="ECO:0007669"/>
    <property type="project" value="TreeGrafter"/>
</dbReference>
<dbReference type="Gene3D" id="3.40.50.300">
    <property type="entry name" value="P-loop containing nucleotide triphosphate hydrolases"/>
    <property type="match status" value="1"/>
</dbReference>
<dbReference type="Proteomes" id="UP000649617">
    <property type="component" value="Unassembled WGS sequence"/>
</dbReference>
<organism evidence="7 8">
    <name type="scientific">Symbiodinium pilosum</name>
    <name type="common">Dinoflagellate</name>
    <dbReference type="NCBI Taxonomy" id="2952"/>
    <lineage>
        <taxon>Eukaryota</taxon>
        <taxon>Sar</taxon>
        <taxon>Alveolata</taxon>
        <taxon>Dinophyceae</taxon>
        <taxon>Suessiales</taxon>
        <taxon>Symbiodiniaceae</taxon>
        <taxon>Symbiodinium</taxon>
    </lineage>
</organism>
<dbReference type="InterPro" id="IPR003593">
    <property type="entry name" value="AAA+_ATPase"/>
</dbReference>
<feature type="signal peptide" evidence="5">
    <location>
        <begin position="1"/>
        <end position="18"/>
    </location>
</feature>
<dbReference type="OrthoDB" id="4199794at2759"/>
<accession>A0A812X2Z3</accession>
<evidence type="ECO:0000256" key="2">
    <source>
        <dbReference type="ARBA" id="ARBA00022705"/>
    </source>
</evidence>
<keyword evidence="2" id="KW-0235">DNA replication</keyword>
<sequence>MLAPPAPWVPLLVLGVATQRVVPDWRQVEGDVNWFVGCGLGNFDIRGAIAAGLEQNKVRKHVAFCLSHCGPPSCTLKAAETNCDCLKCTMFCLSRGSYVDSCLNNHTYDMCTGFMNDIYDQTNRSCDVNCNSTVAGLLRPVLLRAKLLRFVRFVGSELGTAQEEVVSALKHSLQTGELPNLMFYGPPGTGKTTVALALMKQFFGQDWRARVKELNASDERGITAVREKVKTFAQLALGGESHSDTKARFRVIILDEADSMTHDAQAALRRIMEEFVHVTRFIIICNYVSKIIEPLHSRCSKFRFQLVGAEFQKARLLHICAQEKVAVSSGALEQLISLSKGDMRCAVTMLQTAVQVYDKVDEASLVEVFCAVPEWKTKELLAFASRKTAETDQVLQAVRNFLLDGFSGLQVMEQLLELVAEDTSLPDGIKAKCAMLFSQADERLCQGCDEELQLFDLFANLRPLIQAR</sequence>
<feature type="domain" description="AAA+ ATPase" evidence="6">
    <location>
        <begin position="177"/>
        <end position="308"/>
    </location>
</feature>
<dbReference type="GO" id="GO:0005524">
    <property type="term" value="F:ATP binding"/>
    <property type="evidence" value="ECO:0007669"/>
    <property type="project" value="UniProtKB-KW"/>
</dbReference>
<evidence type="ECO:0000256" key="5">
    <source>
        <dbReference type="SAM" id="SignalP"/>
    </source>
</evidence>
<keyword evidence="5" id="KW-0732">Signal</keyword>
<dbReference type="InterPro" id="IPR047854">
    <property type="entry name" value="RFC_lid"/>
</dbReference>
<evidence type="ECO:0000313" key="8">
    <source>
        <dbReference type="Proteomes" id="UP000649617"/>
    </source>
</evidence>
<evidence type="ECO:0000256" key="4">
    <source>
        <dbReference type="ARBA" id="ARBA00022840"/>
    </source>
</evidence>
<dbReference type="PANTHER" id="PTHR11669:SF20">
    <property type="entry name" value="REPLICATION FACTOR C SUBUNIT 4"/>
    <property type="match status" value="1"/>
</dbReference>
<comment type="similarity">
    <text evidence="1">Belongs to the activator 1 small subunits family.</text>
</comment>
<dbReference type="GO" id="GO:0005663">
    <property type="term" value="C:DNA replication factor C complex"/>
    <property type="evidence" value="ECO:0007669"/>
    <property type="project" value="TreeGrafter"/>
</dbReference>
<comment type="caution">
    <text evidence="7">The sequence shown here is derived from an EMBL/GenBank/DDBJ whole genome shotgun (WGS) entry which is preliminary data.</text>
</comment>
<evidence type="ECO:0000256" key="1">
    <source>
        <dbReference type="ARBA" id="ARBA00005378"/>
    </source>
</evidence>
<keyword evidence="4" id="KW-0067">ATP-binding</keyword>
<dbReference type="Pfam" id="PF00004">
    <property type="entry name" value="AAA"/>
    <property type="match status" value="1"/>
</dbReference>
<dbReference type="InterPro" id="IPR003959">
    <property type="entry name" value="ATPase_AAA_core"/>
</dbReference>
<name>A0A812X2Z3_SYMPI</name>
<dbReference type="CDD" id="cd18140">
    <property type="entry name" value="HLD_clamp_RFC"/>
    <property type="match status" value="1"/>
</dbReference>
<proteinExistence type="inferred from homology"/>
<evidence type="ECO:0000259" key="6">
    <source>
        <dbReference type="SMART" id="SM00382"/>
    </source>
</evidence>
<dbReference type="Gene3D" id="1.20.272.10">
    <property type="match status" value="1"/>
</dbReference>
<dbReference type="GO" id="GO:0016887">
    <property type="term" value="F:ATP hydrolysis activity"/>
    <property type="evidence" value="ECO:0007669"/>
    <property type="project" value="InterPro"/>
</dbReference>
<dbReference type="SUPFAM" id="SSF48019">
    <property type="entry name" value="post-AAA+ oligomerization domain-like"/>
    <property type="match status" value="1"/>
</dbReference>
<dbReference type="EMBL" id="CAJNIZ010045160">
    <property type="protein sequence ID" value="CAE7712273.1"/>
    <property type="molecule type" value="Genomic_DNA"/>
</dbReference>
<keyword evidence="8" id="KW-1185">Reference proteome</keyword>
<protein>
    <submittedName>
        <fullName evidence="7">RFC2 protein</fullName>
    </submittedName>
</protein>
<dbReference type="Gene3D" id="1.10.8.60">
    <property type="match status" value="1"/>
</dbReference>
<dbReference type="InterPro" id="IPR050238">
    <property type="entry name" value="DNA_Rep/Repair_Clamp_Loader"/>
</dbReference>
<dbReference type="InterPro" id="IPR008921">
    <property type="entry name" value="DNA_pol3_clamp-load_cplx_C"/>
</dbReference>
<keyword evidence="3" id="KW-0547">Nucleotide-binding</keyword>
<dbReference type="FunFam" id="3.40.50.300:FF:000952">
    <property type="entry name" value="Replication factor C subunit 2"/>
    <property type="match status" value="1"/>
</dbReference>
<evidence type="ECO:0000313" key="7">
    <source>
        <dbReference type="EMBL" id="CAE7712273.1"/>
    </source>
</evidence>
<dbReference type="Pfam" id="PF08542">
    <property type="entry name" value="Rep_fac_C"/>
    <property type="match status" value="1"/>
</dbReference>
<dbReference type="InterPro" id="IPR027417">
    <property type="entry name" value="P-loop_NTPase"/>
</dbReference>
<gene>
    <name evidence="7" type="primary">RFC2</name>
    <name evidence="7" type="ORF">SPIL2461_LOCUS20190</name>
</gene>
<dbReference type="InterPro" id="IPR013748">
    <property type="entry name" value="Rep_factorC_C"/>
</dbReference>
<reference evidence="7" key="1">
    <citation type="submission" date="2021-02" db="EMBL/GenBank/DDBJ databases">
        <authorList>
            <person name="Dougan E. K."/>
            <person name="Rhodes N."/>
            <person name="Thang M."/>
            <person name="Chan C."/>
        </authorList>
    </citation>
    <scope>NUCLEOTIDE SEQUENCE</scope>
</reference>
<dbReference type="CDD" id="cd00009">
    <property type="entry name" value="AAA"/>
    <property type="match status" value="1"/>
</dbReference>
<feature type="chain" id="PRO_5032433814" evidence="5">
    <location>
        <begin position="19"/>
        <end position="468"/>
    </location>
</feature>
<evidence type="ECO:0000256" key="3">
    <source>
        <dbReference type="ARBA" id="ARBA00022741"/>
    </source>
</evidence>
<dbReference type="GO" id="GO:0003677">
    <property type="term" value="F:DNA binding"/>
    <property type="evidence" value="ECO:0007669"/>
    <property type="project" value="InterPro"/>
</dbReference>
<dbReference type="SUPFAM" id="SSF52540">
    <property type="entry name" value="P-loop containing nucleoside triphosphate hydrolases"/>
    <property type="match status" value="1"/>
</dbReference>
<dbReference type="SMART" id="SM00382">
    <property type="entry name" value="AAA"/>
    <property type="match status" value="1"/>
</dbReference>
<dbReference type="GO" id="GO:0006261">
    <property type="term" value="P:DNA-templated DNA replication"/>
    <property type="evidence" value="ECO:0007669"/>
    <property type="project" value="TreeGrafter"/>
</dbReference>
<dbReference type="AlphaFoldDB" id="A0A812X2Z3"/>
<dbReference type="GO" id="GO:0003689">
    <property type="term" value="F:DNA clamp loader activity"/>
    <property type="evidence" value="ECO:0007669"/>
    <property type="project" value="TreeGrafter"/>
</dbReference>